<dbReference type="EMBL" id="LVJN01000012">
    <property type="protein sequence ID" value="OSM07661.1"/>
    <property type="molecule type" value="Genomic_DNA"/>
</dbReference>
<protein>
    <submittedName>
        <fullName evidence="1">Putative long tail fiber protein</fullName>
    </submittedName>
</protein>
<organism evidence="1 2">
    <name type="scientific">Magnetofaba australis IT-1</name>
    <dbReference type="NCBI Taxonomy" id="1434232"/>
    <lineage>
        <taxon>Bacteria</taxon>
        <taxon>Pseudomonadati</taxon>
        <taxon>Pseudomonadota</taxon>
        <taxon>Magnetococcia</taxon>
        <taxon>Magnetococcales</taxon>
        <taxon>Magnetococcaceae</taxon>
        <taxon>Magnetofaba</taxon>
    </lineage>
</organism>
<keyword evidence="2" id="KW-1185">Reference proteome</keyword>
<dbReference type="OrthoDB" id="9553494at2"/>
<proteinExistence type="predicted"/>
<gene>
    <name evidence="1" type="ORF">MAIT1_04576</name>
</gene>
<sequence length="122" mass="13281">MATASNLAPFYRGDTKSFNLTFRDANGDPIDLSGHELWFTMKREIGDADDAAVLQKRIVFLPNAESAAGNGVLILDSSETSAIDPGTYYFDMQKVIPENPPLVTTLMSGRVSVLPDVTQRVS</sequence>
<accession>A0A1Y2K9M8</accession>
<dbReference type="AlphaFoldDB" id="A0A1Y2K9M8"/>
<dbReference type="STRING" id="1434232.MAIT1_04576"/>
<evidence type="ECO:0000313" key="1">
    <source>
        <dbReference type="EMBL" id="OSM07661.1"/>
    </source>
</evidence>
<dbReference type="Proteomes" id="UP000194003">
    <property type="component" value="Unassembled WGS sequence"/>
</dbReference>
<comment type="caution">
    <text evidence="1">The sequence shown here is derived from an EMBL/GenBank/DDBJ whole genome shotgun (WGS) entry which is preliminary data.</text>
</comment>
<reference evidence="1 2" key="1">
    <citation type="journal article" date="2016" name="BMC Genomics">
        <title>Combined genomic and structural analyses of a cultured magnetotactic bacterium reveals its niche adaptation to a dynamic environment.</title>
        <authorList>
            <person name="Araujo A.C."/>
            <person name="Morillo V."/>
            <person name="Cypriano J."/>
            <person name="Teixeira L.C."/>
            <person name="Leao P."/>
            <person name="Lyra S."/>
            <person name="Almeida L.G."/>
            <person name="Bazylinski D.A."/>
            <person name="Vasconcellos A.T."/>
            <person name="Abreu F."/>
            <person name="Lins U."/>
        </authorList>
    </citation>
    <scope>NUCLEOTIDE SEQUENCE [LARGE SCALE GENOMIC DNA]</scope>
    <source>
        <strain evidence="1 2">IT-1</strain>
    </source>
</reference>
<dbReference type="RefSeq" id="WP_085440193.1">
    <property type="nucleotide sequence ID" value="NZ_LVJN01000012.1"/>
</dbReference>
<evidence type="ECO:0000313" key="2">
    <source>
        <dbReference type="Proteomes" id="UP000194003"/>
    </source>
</evidence>
<name>A0A1Y2K9M8_9PROT</name>